<feature type="domain" description="SAP" evidence="3">
    <location>
        <begin position="133"/>
        <end position="167"/>
    </location>
</feature>
<evidence type="ECO:0000313" key="5">
    <source>
        <dbReference type="Proteomes" id="UP000235145"/>
    </source>
</evidence>
<dbReference type="EMBL" id="NBSK02000001">
    <property type="protein sequence ID" value="KAJ0228205.1"/>
    <property type="molecule type" value="Genomic_DNA"/>
</dbReference>
<accession>A0A9R1XUN9</accession>
<protein>
    <recommendedName>
        <fullName evidence="3">SAP domain-containing protein</fullName>
    </recommendedName>
</protein>
<dbReference type="InterPro" id="IPR003034">
    <property type="entry name" value="SAP_dom"/>
</dbReference>
<proteinExistence type="inferred from homology"/>
<evidence type="ECO:0000256" key="2">
    <source>
        <dbReference type="SAM" id="MobiDB-lite"/>
    </source>
</evidence>
<name>A0A9R1XUN9_LACSA</name>
<evidence type="ECO:0000259" key="3">
    <source>
        <dbReference type="PROSITE" id="PS50800"/>
    </source>
</evidence>
<dbReference type="Pfam" id="PF10172">
    <property type="entry name" value="DDA1"/>
    <property type="match status" value="1"/>
</dbReference>
<evidence type="ECO:0000313" key="4">
    <source>
        <dbReference type="EMBL" id="KAJ0228205.1"/>
    </source>
</evidence>
<dbReference type="Gene3D" id="1.10.720.30">
    <property type="entry name" value="SAP domain"/>
    <property type="match status" value="1"/>
</dbReference>
<dbReference type="InterPro" id="IPR018276">
    <property type="entry name" value="DDA1_dom"/>
</dbReference>
<dbReference type="OrthoDB" id="445357at2759"/>
<dbReference type="PANTHER" id="PTHR31879">
    <property type="entry name" value="DET1- AND DDB1-ASSOCIATED PROTEIN 1"/>
    <property type="match status" value="1"/>
</dbReference>
<dbReference type="PROSITE" id="PS50800">
    <property type="entry name" value="SAP"/>
    <property type="match status" value="1"/>
</dbReference>
<sequence>MDGPATPSKNKNSDGASKFLLDLPSKGLFSSSVISSNLGGMRVYITDHDTTPPENQLIKTDQVNILIRSLLLKQQQKSGTTSKNAKGAGTNEGSRKRAPERAADGRASAKRAASTTQNGSRQDVLKSQIPENLQSLTVERLRALLKERGLSVKGKKDELIARLRVRGTTTTGSASSSAAAKPLI</sequence>
<comment type="caution">
    <text evidence="4">The sequence shown here is derived from an EMBL/GenBank/DDBJ whole genome shotgun (WGS) entry which is preliminary data.</text>
</comment>
<dbReference type="AlphaFoldDB" id="A0A9R1XUN9"/>
<dbReference type="SMART" id="SM00513">
    <property type="entry name" value="SAP"/>
    <property type="match status" value="1"/>
</dbReference>
<dbReference type="SUPFAM" id="SSF68906">
    <property type="entry name" value="SAP domain"/>
    <property type="match status" value="1"/>
</dbReference>
<evidence type="ECO:0000256" key="1">
    <source>
        <dbReference type="ARBA" id="ARBA00008042"/>
    </source>
</evidence>
<reference evidence="4 5" key="1">
    <citation type="journal article" date="2017" name="Nat. Commun.">
        <title>Genome assembly with in vitro proximity ligation data and whole-genome triplication in lettuce.</title>
        <authorList>
            <person name="Reyes-Chin-Wo S."/>
            <person name="Wang Z."/>
            <person name="Yang X."/>
            <person name="Kozik A."/>
            <person name="Arikit S."/>
            <person name="Song C."/>
            <person name="Xia L."/>
            <person name="Froenicke L."/>
            <person name="Lavelle D.O."/>
            <person name="Truco M.J."/>
            <person name="Xia R."/>
            <person name="Zhu S."/>
            <person name="Xu C."/>
            <person name="Xu H."/>
            <person name="Xu X."/>
            <person name="Cox K."/>
            <person name="Korf I."/>
            <person name="Meyers B.C."/>
            <person name="Michelmore R.W."/>
        </authorList>
    </citation>
    <scope>NUCLEOTIDE SEQUENCE [LARGE SCALE GENOMIC DNA]</scope>
    <source>
        <strain evidence="5">cv. Salinas</strain>
        <tissue evidence="4">Seedlings</tissue>
    </source>
</reference>
<dbReference type="Proteomes" id="UP000235145">
    <property type="component" value="Unassembled WGS sequence"/>
</dbReference>
<dbReference type="GO" id="GO:0032436">
    <property type="term" value="P:positive regulation of proteasomal ubiquitin-dependent protein catabolic process"/>
    <property type="evidence" value="ECO:0000318"/>
    <property type="project" value="GO_Central"/>
</dbReference>
<dbReference type="InterPro" id="IPR036361">
    <property type="entry name" value="SAP_dom_sf"/>
</dbReference>
<keyword evidence="5" id="KW-1185">Reference proteome</keyword>
<organism evidence="4 5">
    <name type="scientific">Lactuca sativa</name>
    <name type="common">Garden lettuce</name>
    <dbReference type="NCBI Taxonomy" id="4236"/>
    <lineage>
        <taxon>Eukaryota</taxon>
        <taxon>Viridiplantae</taxon>
        <taxon>Streptophyta</taxon>
        <taxon>Embryophyta</taxon>
        <taxon>Tracheophyta</taxon>
        <taxon>Spermatophyta</taxon>
        <taxon>Magnoliopsida</taxon>
        <taxon>eudicotyledons</taxon>
        <taxon>Gunneridae</taxon>
        <taxon>Pentapetalae</taxon>
        <taxon>asterids</taxon>
        <taxon>campanulids</taxon>
        <taxon>Asterales</taxon>
        <taxon>Asteraceae</taxon>
        <taxon>Cichorioideae</taxon>
        <taxon>Cichorieae</taxon>
        <taxon>Lactucinae</taxon>
        <taxon>Lactuca</taxon>
    </lineage>
</organism>
<dbReference type="InterPro" id="IPR033575">
    <property type="entry name" value="DDA1-like"/>
</dbReference>
<dbReference type="GO" id="GO:0080008">
    <property type="term" value="C:Cul4-RING E3 ubiquitin ligase complex"/>
    <property type="evidence" value="ECO:0000318"/>
    <property type="project" value="GO_Central"/>
</dbReference>
<dbReference type="Pfam" id="PF02037">
    <property type="entry name" value="SAP"/>
    <property type="match status" value="1"/>
</dbReference>
<feature type="compositionally biased region" description="Basic and acidic residues" evidence="2">
    <location>
        <begin position="93"/>
        <end position="104"/>
    </location>
</feature>
<dbReference type="PANTHER" id="PTHR31879:SF2">
    <property type="entry name" value="DET1- AND DDB1-ASSOCIATED PROTEIN 1"/>
    <property type="match status" value="1"/>
</dbReference>
<comment type="similarity">
    <text evidence="1">Belongs to the DDA1 family.</text>
</comment>
<feature type="region of interest" description="Disordered" evidence="2">
    <location>
        <begin position="76"/>
        <end position="126"/>
    </location>
</feature>
<gene>
    <name evidence="4" type="ORF">LSAT_V11C100012260</name>
</gene>
<dbReference type="Gramene" id="rna-gnl|WGS:NBSK|LSAT_1X29040_mrna">
    <property type="protein sequence ID" value="cds-PLY79511.1"/>
    <property type="gene ID" value="gene-LSAT_1X29040"/>
</dbReference>